<comment type="caution">
    <text evidence="1">The sequence shown here is derived from an EMBL/GenBank/DDBJ whole genome shotgun (WGS) entry which is preliminary data.</text>
</comment>
<proteinExistence type="predicted"/>
<dbReference type="Proteomes" id="UP000198382">
    <property type="component" value="Unassembled WGS sequence"/>
</dbReference>
<sequence length="152" mass="17574">MNGQNLSDKIEKSTLSFRKLFLEKDFETLSDFATPKLIEYLKTKQDLVFLLTELSKNYEAKGVKVTNISFGKNSEIISYKNQLQCSIPFSLEMEDAKKKVKFTAGLALISFDKGETWFYTFKVEKDPKTNNEILDLDARIIIDERNQIIVNK</sequence>
<keyword evidence="2" id="KW-1185">Reference proteome</keyword>
<dbReference type="EMBL" id="MUGV01000009">
    <property type="protein sequence ID" value="OXA81085.1"/>
    <property type="molecule type" value="Genomic_DNA"/>
</dbReference>
<organism evidence="1 2">
    <name type="scientific">Flavobacterium frigidimaris</name>
    <dbReference type="NCBI Taxonomy" id="262320"/>
    <lineage>
        <taxon>Bacteria</taxon>
        <taxon>Pseudomonadati</taxon>
        <taxon>Bacteroidota</taxon>
        <taxon>Flavobacteriia</taxon>
        <taxon>Flavobacteriales</taxon>
        <taxon>Flavobacteriaceae</taxon>
        <taxon>Flavobacterium</taxon>
    </lineage>
</organism>
<reference evidence="1 2" key="1">
    <citation type="submission" date="2016-11" db="EMBL/GenBank/DDBJ databases">
        <title>Whole genomes of Flavobacteriaceae.</title>
        <authorList>
            <person name="Stine C."/>
            <person name="Li C."/>
            <person name="Tadesse D."/>
        </authorList>
    </citation>
    <scope>NUCLEOTIDE SEQUENCE [LARGE SCALE GENOMIC DNA]</scope>
    <source>
        <strain evidence="1 2">DSM 15937</strain>
    </source>
</reference>
<accession>A0ABX4BUL9</accession>
<gene>
    <name evidence="1" type="ORF">B0A65_04900</name>
</gene>
<name>A0ABX4BUL9_FLAFR</name>
<evidence type="ECO:0000313" key="2">
    <source>
        <dbReference type="Proteomes" id="UP000198382"/>
    </source>
</evidence>
<protein>
    <submittedName>
        <fullName evidence="1">Uncharacterized protein</fullName>
    </submittedName>
</protein>
<evidence type="ECO:0000313" key="1">
    <source>
        <dbReference type="EMBL" id="OXA81085.1"/>
    </source>
</evidence>